<keyword evidence="2 8" id="KW-0356">Hemostasis</keyword>
<dbReference type="eggNOG" id="KOG4295">
    <property type="taxonomic scope" value="Eukaryota"/>
</dbReference>
<keyword evidence="3" id="KW-0677">Repeat</keyword>
<evidence type="ECO:0000256" key="5">
    <source>
        <dbReference type="ARBA" id="ARBA00023084"/>
    </source>
</evidence>
<feature type="domain" description="BPTI/Kunitz inhibitor" evidence="9">
    <location>
        <begin position="43"/>
        <end position="93"/>
    </location>
</feature>
<dbReference type="PRINTS" id="PR00759">
    <property type="entry name" value="BASICPTASE"/>
</dbReference>
<dbReference type="GO" id="GO:0007596">
    <property type="term" value="P:blood coagulation"/>
    <property type="evidence" value="ECO:0007669"/>
    <property type="project" value="UniProtKB-UniRule"/>
</dbReference>
<evidence type="ECO:0000259" key="9">
    <source>
        <dbReference type="PROSITE" id="PS50279"/>
    </source>
</evidence>
<evidence type="ECO:0000256" key="1">
    <source>
        <dbReference type="ARBA" id="ARBA00022690"/>
    </source>
</evidence>
<feature type="domain" description="BPTI/Kunitz inhibitor" evidence="9">
    <location>
        <begin position="222"/>
        <end position="272"/>
    </location>
</feature>
<evidence type="ECO:0000256" key="6">
    <source>
        <dbReference type="ARBA" id="ARBA00023157"/>
    </source>
</evidence>
<dbReference type="PANTHER" id="PTHR10083:SF373">
    <property type="entry name" value="SERINE PEPTIDASE INHIBITOR, KUNITZ TYPE, 2"/>
    <property type="match status" value="1"/>
</dbReference>
<dbReference type="Pfam" id="PF00014">
    <property type="entry name" value="Kunitz_BPTI"/>
    <property type="match status" value="4"/>
</dbReference>
<evidence type="ECO:0000256" key="3">
    <source>
        <dbReference type="ARBA" id="ARBA00022737"/>
    </source>
</evidence>
<dbReference type="InterPro" id="IPR002223">
    <property type="entry name" value="Kunitz_BPTI"/>
</dbReference>
<accession>L5LMM7</accession>
<dbReference type="Proteomes" id="UP000010556">
    <property type="component" value="Unassembled WGS sequence"/>
</dbReference>
<dbReference type="GO" id="GO:0005615">
    <property type="term" value="C:extracellular space"/>
    <property type="evidence" value="ECO:0007669"/>
    <property type="project" value="TreeGrafter"/>
</dbReference>
<dbReference type="GO" id="GO:0004867">
    <property type="term" value="F:serine-type endopeptidase inhibitor activity"/>
    <property type="evidence" value="ECO:0007669"/>
    <property type="project" value="UniProtKB-UniRule"/>
</dbReference>
<dbReference type="CDD" id="cd00109">
    <property type="entry name" value="Kunitz-type"/>
    <property type="match status" value="3"/>
</dbReference>
<feature type="domain" description="BPTI/Kunitz inhibitor" evidence="9">
    <location>
        <begin position="161"/>
        <end position="211"/>
    </location>
</feature>
<keyword evidence="1 8" id="KW-0646">Protease inhibitor</keyword>
<protein>
    <recommendedName>
        <fullName evidence="8">Tissue factor pathway inhibitor</fullName>
    </recommendedName>
</protein>
<dbReference type="PROSITE" id="PS00280">
    <property type="entry name" value="BPTI_KUNITZ_1"/>
    <property type="match status" value="2"/>
</dbReference>
<dbReference type="AlphaFoldDB" id="L5LMM7"/>
<organism evidence="10 11">
    <name type="scientific">Myotis davidii</name>
    <name type="common">David's myotis</name>
    <dbReference type="NCBI Taxonomy" id="225400"/>
    <lineage>
        <taxon>Eukaryota</taxon>
        <taxon>Metazoa</taxon>
        <taxon>Chordata</taxon>
        <taxon>Craniata</taxon>
        <taxon>Vertebrata</taxon>
        <taxon>Euteleostomi</taxon>
        <taxon>Mammalia</taxon>
        <taxon>Eutheria</taxon>
        <taxon>Laurasiatheria</taxon>
        <taxon>Chiroptera</taxon>
        <taxon>Yangochiroptera</taxon>
        <taxon>Vespertilionidae</taxon>
        <taxon>Myotis</taxon>
    </lineage>
</organism>
<keyword evidence="7" id="KW-0325">Glycoprotein</keyword>
<evidence type="ECO:0000256" key="2">
    <source>
        <dbReference type="ARBA" id="ARBA00022696"/>
    </source>
</evidence>
<evidence type="ECO:0000256" key="8">
    <source>
        <dbReference type="PIRNR" id="PIRNR001620"/>
    </source>
</evidence>
<keyword evidence="11" id="KW-1185">Reference proteome</keyword>
<dbReference type="InterPro" id="IPR050098">
    <property type="entry name" value="TFPI/VKTCI-like"/>
</dbReference>
<feature type="chain" id="PRO_5011023966" description="Tissue factor pathway inhibitor" evidence="8">
    <location>
        <begin position="25"/>
        <end position="300"/>
    </location>
</feature>
<evidence type="ECO:0000313" key="11">
    <source>
        <dbReference type="Proteomes" id="UP000010556"/>
    </source>
</evidence>
<evidence type="ECO:0000313" key="10">
    <source>
        <dbReference type="EMBL" id="ELK27699.1"/>
    </source>
</evidence>
<dbReference type="InterPro" id="IPR008296">
    <property type="entry name" value="TFPI-like"/>
</dbReference>
<feature type="domain" description="BPTI/Kunitz inhibitor" evidence="9">
    <location>
        <begin position="102"/>
        <end position="152"/>
    </location>
</feature>
<feature type="signal peptide" evidence="8">
    <location>
        <begin position="1"/>
        <end position="24"/>
    </location>
</feature>
<dbReference type="InterPro" id="IPR020901">
    <property type="entry name" value="Prtase_inh_Kunz-CS"/>
</dbReference>
<dbReference type="Gene3D" id="4.10.410.10">
    <property type="entry name" value="Pancreatic trypsin inhibitor Kunitz domain"/>
    <property type="match status" value="4"/>
</dbReference>
<keyword evidence="8" id="KW-0732">Signal</keyword>
<dbReference type="PIRSF" id="PIRSF001620">
    <property type="entry name" value="TFPI"/>
    <property type="match status" value="1"/>
</dbReference>
<keyword evidence="6" id="KW-1015">Disulfide bond</keyword>
<dbReference type="SMART" id="SM00131">
    <property type="entry name" value="KU"/>
    <property type="match status" value="4"/>
</dbReference>
<name>L5LMM7_MYODS</name>
<dbReference type="InterPro" id="IPR036880">
    <property type="entry name" value="Kunitz_BPTI_sf"/>
</dbReference>
<evidence type="ECO:0000256" key="7">
    <source>
        <dbReference type="ARBA" id="ARBA00023180"/>
    </source>
</evidence>
<dbReference type="EMBL" id="KB109900">
    <property type="protein sequence ID" value="ELK27699.1"/>
    <property type="molecule type" value="Genomic_DNA"/>
</dbReference>
<keyword evidence="4 8" id="KW-0722">Serine protease inhibitor</keyword>
<gene>
    <name evidence="10" type="ORF">MDA_GLEAN10023616</name>
</gene>
<dbReference type="PROSITE" id="PS50279">
    <property type="entry name" value="BPTI_KUNITZ_2"/>
    <property type="match status" value="4"/>
</dbReference>
<dbReference type="SUPFAM" id="SSF57362">
    <property type="entry name" value="BPTI-like"/>
    <property type="match status" value="4"/>
</dbReference>
<dbReference type="FunFam" id="4.10.410.10:FF:000004">
    <property type="entry name" value="Tissue factor pathway inhibitor"/>
    <property type="match status" value="1"/>
</dbReference>
<dbReference type="PANTHER" id="PTHR10083">
    <property type="entry name" value="KUNITZ-TYPE PROTEASE INHIBITOR-RELATED"/>
    <property type="match status" value="1"/>
</dbReference>
<reference evidence="11" key="1">
    <citation type="journal article" date="2013" name="Science">
        <title>Comparative analysis of bat genomes provides insight into the evolution of flight and immunity.</title>
        <authorList>
            <person name="Zhang G."/>
            <person name="Cowled C."/>
            <person name="Shi Z."/>
            <person name="Huang Z."/>
            <person name="Bishop-Lilly K.A."/>
            <person name="Fang X."/>
            <person name="Wynne J.W."/>
            <person name="Xiong Z."/>
            <person name="Baker M.L."/>
            <person name="Zhao W."/>
            <person name="Tachedjian M."/>
            <person name="Zhu Y."/>
            <person name="Zhou P."/>
            <person name="Jiang X."/>
            <person name="Ng J."/>
            <person name="Yang L."/>
            <person name="Wu L."/>
            <person name="Xiao J."/>
            <person name="Feng Y."/>
            <person name="Chen Y."/>
            <person name="Sun X."/>
            <person name="Zhang Y."/>
            <person name="Marsh G.A."/>
            <person name="Crameri G."/>
            <person name="Broder C.C."/>
            <person name="Frey K.G."/>
            <person name="Wang L.F."/>
            <person name="Wang J."/>
        </authorList>
    </citation>
    <scope>NUCLEOTIDE SEQUENCE [LARGE SCALE GENOMIC DNA]</scope>
</reference>
<sequence length="300" mass="33499">MRKTTLLWASVCLLLSGAFRPLDAAPEREDEEDADGTGRPDFCLLDPKVGRCRAHFNRYFYNHHSGRCELFVYGGCWGNLNNFVTEAECQRYCGHPGRPGFCLLEAEVGPCRANFIRYFYNHLSGRCEVFGYGGCEGNPNNFETEAECQRYCGHPGRPGFCLLEAEVGPCLALLKRYFYNHLSGRCEEFMYGGCQGNPNNFETEAECQRSCGHPDFNLPSWCLTGADRGQCTANVTRFYYDSDAATCHTFSYSGCGGNENNFVSERACLKACTKARGTGMCTEGLAHHGTRLSQPQVLLR</sequence>
<evidence type="ECO:0000256" key="4">
    <source>
        <dbReference type="ARBA" id="ARBA00022900"/>
    </source>
</evidence>
<proteinExistence type="predicted"/>
<keyword evidence="5 8" id="KW-0094">Blood coagulation</keyword>
<comment type="subcellular location">
    <subcellularLocation>
        <location evidence="8">Secreted</location>
    </subcellularLocation>
</comment>